<dbReference type="InParanoid" id="E1ZZN7"/>
<accession>E1ZZN7</accession>
<organism evidence="2">
    <name type="scientific">Camponotus floridanus</name>
    <name type="common">Florida carpenter ant</name>
    <dbReference type="NCBI Taxonomy" id="104421"/>
    <lineage>
        <taxon>Eukaryota</taxon>
        <taxon>Metazoa</taxon>
        <taxon>Ecdysozoa</taxon>
        <taxon>Arthropoda</taxon>
        <taxon>Hexapoda</taxon>
        <taxon>Insecta</taxon>
        <taxon>Pterygota</taxon>
        <taxon>Neoptera</taxon>
        <taxon>Endopterygota</taxon>
        <taxon>Hymenoptera</taxon>
        <taxon>Apocrita</taxon>
        <taxon>Aculeata</taxon>
        <taxon>Formicoidea</taxon>
        <taxon>Formicidae</taxon>
        <taxon>Formicinae</taxon>
        <taxon>Camponotus</taxon>
    </lineage>
</organism>
<evidence type="ECO:0000313" key="2">
    <source>
        <dbReference type="Proteomes" id="UP000000311"/>
    </source>
</evidence>
<dbReference type="STRING" id="104421.E1ZZN7"/>
<dbReference type="OrthoDB" id="7684827at2759"/>
<feature type="non-terminal residue" evidence="1">
    <location>
        <position position="1"/>
    </location>
</feature>
<dbReference type="Proteomes" id="UP000000311">
    <property type="component" value="Unassembled WGS sequence"/>
</dbReference>
<reference evidence="1 2" key="1">
    <citation type="journal article" date="2010" name="Science">
        <title>Genomic comparison of the ants Camponotus floridanus and Harpegnathos saltator.</title>
        <authorList>
            <person name="Bonasio R."/>
            <person name="Zhang G."/>
            <person name="Ye C."/>
            <person name="Mutti N.S."/>
            <person name="Fang X."/>
            <person name="Qin N."/>
            <person name="Donahue G."/>
            <person name="Yang P."/>
            <person name="Li Q."/>
            <person name="Li C."/>
            <person name="Zhang P."/>
            <person name="Huang Z."/>
            <person name="Berger S.L."/>
            <person name="Reinberg D."/>
            <person name="Wang J."/>
            <person name="Liebig J."/>
        </authorList>
    </citation>
    <scope>NUCLEOTIDE SEQUENCE [LARGE SCALE GENOMIC DNA]</scope>
    <source>
        <strain evidence="2">C129</strain>
    </source>
</reference>
<dbReference type="AlphaFoldDB" id="E1ZZN7"/>
<protein>
    <recommendedName>
        <fullName evidence="3">RNA-directed DNA polymerase from mobile element jockey</fullName>
    </recommendedName>
</protein>
<feature type="non-terminal residue" evidence="1">
    <location>
        <position position="75"/>
    </location>
</feature>
<sequence length="75" mass="8718">EEIEVTIRKLKKKKAVGPDGIGNEAWIYGIEKLRGKMKEILNKMWNGGKLTKEWKEGIITPIYKKGDKKKAENYR</sequence>
<keyword evidence="2" id="KW-1185">Reference proteome</keyword>
<dbReference type="PANTHER" id="PTHR19446">
    <property type="entry name" value="REVERSE TRANSCRIPTASES"/>
    <property type="match status" value="1"/>
</dbReference>
<evidence type="ECO:0000313" key="1">
    <source>
        <dbReference type="EMBL" id="EFN73348.1"/>
    </source>
</evidence>
<name>E1ZZN7_CAMFO</name>
<proteinExistence type="predicted"/>
<dbReference type="EMBL" id="GL435495">
    <property type="protein sequence ID" value="EFN73348.1"/>
    <property type="molecule type" value="Genomic_DNA"/>
</dbReference>
<evidence type="ECO:0008006" key="3">
    <source>
        <dbReference type="Google" id="ProtNLM"/>
    </source>
</evidence>
<gene>
    <name evidence="1" type="ORF">EAG_02315</name>
</gene>